<gene>
    <name evidence="3" type="ORF">CC78DRAFT_529672</name>
</gene>
<evidence type="ECO:0000259" key="2">
    <source>
        <dbReference type="Pfam" id="PF09792"/>
    </source>
</evidence>
<comment type="caution">
    <text evidence="3">The sequence shown here is derived from an EMBL/GenBank/DDBJ whole genome shotgun (WGS) entry which is preliminary data.</text>
</comment>
<proteinExistence type="predicted"/>
<dbReference type="InterPro" id="IPR018620">
    <property type="entry name" value="Ubiquitin3-bd_protein_But2_C"/>
</dbReference>
<feature type="signal peptide" evidence="1">
    <location>
        <begin position="1"/>
        <end position="17"/>
    </location>
</feature>
<organism evidence="3 4">
    <name type="scientific">Lojkania enalia</name>
    <dbReference type="NCBI Taxonomy" id="147567"/>
    <lineage>
        <taxon>Eukaryota</taxon>
        <taxon>Fungi</taxon>
        <taxon>Dikarya</taxon>
        <taxon>Ascomycota</taxon>
        <taxon>Pezizomycotina</taxon>
        <taxon>Dothideomycetes</taxon>
        <taxon>Pleosporomycetidae</taxon>
        <taxon>Pleosporales</taxon>
        <taxon>Pleosporales incertae sedis</taxon>
        <taxon>Lojkania</taxon>
    </lineage>
</organism>
<dbReference type="Proteomes" id="UP000800093">
    <property type="component" value="Unassembled WGS sequence"/>
</dbReference>
<dbReference type="EMBL" id="ML986585">
    <property type="protein sequence ID" value="KAF2268658.1"/>
    <property type="molecule type" value="Genomic_DNA"/>
</dbReference>
<reference evidence="4" key="1">
    <citation type="journal article" date="2020" name="Stud. Mycol.">
        <title>101 Dothideomycetes genomes: A test case for predicting lifestyles and emergence of pathogens.</title>
        <authorList>
            <person name="Haridas S."/>
            <person name="Albert R."/>
            <person name="Binder M."/>
            <person name="Bloem J."/>
            <person name="LaButti K."/>
            <person name="Salamov A."/>
            <person name="Andreopoulos B."/>
            <person name="Baker S."/>
            <person name="Barry K."/>
            <person name="Bills G."/>
            <person name="Bluhm B."/>
            <person name="Cannon C."/>
            <person name="Castanera R."/>
            <person name="Culley D."/>
            <person name="Daum C."/>
            <person name="Ezra D."/>
            <person name="Gonzalez J."/>
            <person name="Henrissat B."/>
            <person name="Kuo A."/>
            <person name="Liang C."/>
            <person name="Lipzen A."/>
            <person name="Lutzoni F."/>
            <person name="Magnuson J."/>
            <person name="Mondo S."/>
            <person name="Nolan M."/>
            <person name="Ohm R."/>
            <person name="Pangilinan J."/>
            <person name="Park H.-J."/>
            <person name="Ramirez L."/>
            <person name="Alfaro M."/>
            <person name="Sun H."/>
            <person name="Tritt A."/>
            <person name="Yoshinaga Y."/>
            <person name="Zwiers L.-H."/>
            <person name="Turgeon B."/>
            <person name="Goodwin S."/>
            <person name="Spatafora J."/>
            <person name="Crous P."/>
            <person name="Grigoriev I."/>
        </authorList>
    </citation>
    <scope>NUCLEOTIDE SEQUENCE [LARGE SCALE GENOMIC DNA]</scope>
    <source>
        <strain evidence="4">CBS 304.66</strain>
    </source>
</reference>
<sequence length="184" mass="19575">MKSLILLLTPLLALTSATPLKKRWPTSAKLTPAAISQYTVNTGAINYDTTKGLVSKPGNGNDITTLVTFNIPALPSGTKCSLAFYLPPDSSSIATGSKKLDIFSSNGPAPGSRSTWPPGNQRNQHLGRWNVVVGSDASWESGFPITGQSFDCPVAGSYGYEVVGVYDLDRVEWDGGVGGVYMMW</sequence>
<dbReference type="AlphaFoldDB" id="A0A9P4KH32"/>
<evidence type="ECO:0000313" key="3">
    <source>
        <dbReference type="EMBL" id="KAF2268658.1"/>
    </source>
</evidence>
<evidence type="ECO:0000256" key="1">
    <source>
        <dbReference type="SAM" id="SignalP"/>
    </source>
</evidence>
<dbReference type="OrthoDB" id="5356630at2759"/>
<dbReference type="Pfam" id="PF09792">
    <property type="entry name" value="But2"/>
    <property type="match status" value="1"/>
</dbReference>
<keyword evidence="1" id="KW-0732">Signal</keyword>
<feature type="chain" id="PRO_5040334022" description="Ubiquitin 3 binding protein But2 C-terminal domain-containing protein" evidence="1">
    <location>
        <begin position="18"/>
        <end position="184"/>
    </location>
</feature>
<accession>A0A9P4KH32</accession>
<feature type="domain" description="Ubiquitin 3 binding protein But2 C-terminal" evidence="2">
    <location>
        <begin position="47"/>
        <end position="165"/>
    </location>
</feature>
<evidence type="ECO:0000313" key="4">
    <source>
        <dbReference type="Proteomes" id="UP000800093"/>
    </source>
</evidence>
<protein>
    <recommendedName>
        <fullName evidence="2">Ubiquitin 3 binding protein But2 C-terminal domain-containing protein</fullName>
    </recommendedName>
</protein>
<keyword evidence="4" id="KW-1185">Reference proteome</keyword>
<name>A0A9P4KH32_9PLEO</name>